<organism evidence="3 4">
    <name type="scientific">Thioalbus denitrificans</name>
    <dbReference type="NCBI Taxonomy" id="547122"/>
    <lineage>
        <taxon>Bacteria</taxon>
        <taxon>Pseudomonadati</taxon>
        <taxon>Pseudomonadota</taxon>
        <taxon>Gammaproteobacteria</taxon>
        <taxon>Chromatiales</taxon>
        <taxon>Ectothiorhodospiraceae</taxon>
        <taxon>Thioalbus</taxon>
    </lineage>
</organism>
<feature type="transmembrane region" description="Helical" evidence="1">
    <location>
        <begin position="131"/>
        <end position="154"/>
    </location>
</feature>
<feature type="transmembrane region" description="Helical" evidence="1">
    <location>
        <begin position="166"/>
        <end position="190"/>
    </location>
</feature>
<dbReference type="RefSeq" id="WP_114278163.1">
    <property type="nucleotide sequence ID" value="NZ_QPJY01000001.1"/>
</dbReference>
<dbReference type="EMBL" id="QPJY01000001">
    <property type="protein sequence ID" value="RCX33310.1"/>
    <property type="molecule type" value="Genomic_DNA"/>
</dbReference>
<keyword evidence="1" id="KW-0472">Membrane</keyword>
<accession>A0A369CGV8</accession>
<gene>
    <name evidence="3" type="ORF">DFQ59_101611</name>
</gene>
<keyword evidence="1" id="KW-0812">Transmembrane</keyword>
<dbReference type="PANTHER" id="PTHR42208:SF1">
    <property type="entry name" value="HEAVY METAL TRANSPORTER"/>
    <property type="match status" value="1"/>
</dbReference>
<dbReference type="OrthoDB" id="9798690at2"/>
<feature type="transmembrane region" description="Helical" evidence="1">
    <location>
        <begin position="6"/>
        <end position="34"/>
    </location>
</feature>
<dbReference type="AlphaFoldDB" id="A0A369CGV8"/>
<proteinExistence type="predicted"/>
<keyword evidence="4" id="KW-1185">Reference proteome</keyword>
<evidence type="ECO:0000259" key="2">
    <source>
        <dbReference type="Pfam" id="PF13386"/>
    </source>
</evidence>
<protein>
    <recommendedName>
        <fullName evidence="2">Urease accessory protein UreH-like transmembrane domain-containing protein</fullName>
    </recommendedName>
</protein>
<keyword evidence="1" id="KW-1133">Transmembrane helix</keyword>
<dbReference type="InterPro" id="IPR039447">
    <property type="entry name" value="UreH-like_TM_dom"/>
</dbReference>
<feature type="transmembrane region" description="Helical" evidence="1">
    <location>
        <begin position="82"/>
        <end position="102"/>
    </location>
</feature>
<name>A0A369CGV8_9GAMM</name>
<feature type="transmembrane region" description="Helical" evidence="1">
    <location>
        <begin position="46"/>
        <end position="70"/>
    </location>
</feature>
<reference evidence="3 4" key="1">
    <citation type="submission" date="2018-07" db="EMBL/GenBank/DDBJ databases">
        <title>Genomic Encyclopedia of Type Strains, Phase IV (KMG-IV): sequencing the most valuable type-strain genomes for metagenomic binning, comparative biology and taxonomic classification.</title>
        <authorList>
            <person name="Goeker M."/>
        </authorList>
    </citation>
    <scope>NUCLEOTIDE SEQUENCE [LARGE SCALE GENOMIC DNA]</scope>
    <source>
        <strain evidence="3 4">DSM 26407</strain>
    </source>
</reference>
<dbReference type="Proteomes" id="UP000252707">
    <property type="component" value="Unassembled WGS sequence"/>
</dbReference>
<dbReference type="PANTHER" id="PTHR42208">
    <property type="entry name" value="HEAVY METAL TRANSPORTER-RELATED"/>
    <property type="match status" value="1"/>
</dbReference>
<sequence length="229" mass="23854">MGTEFNYLLAFATGVFGAFHCLGMCSGIAAGFFVRHGWQHKVAPHVAYHAMRILVYTGLGTLGALFGQVLVQSGTVGKGQGILMIVAGIVVILFGLGVLGILPWGRQKDCQTGAPAVATVRFHRKFQRSRTLAPGLAGIVNGFVPCSLVFSVAVKAMATADPLQAGLLMLSFGLGTVPTMVLVTVTGAAIGAKARGVFERLAGVAVVALGVWTLYEGVVFYDIMRGLAG</sequence>
<feature type="transmembrane region" description="Helical" evidence="1">
    <location>
        <begin position="197"/>
        <end position="215"/>
    </location>
</feature>
<feature type="domain" description="Urease accessory protein UreH-like transmembrane" evidence="2">
    <location>
        <begin position="10"/>
        <end position="212"/>
    </location>
</feature>
<comment type="caution">
    <text evidence="3">The sequence shown here is derived from an EMBL/GenBank/DDBJ whole genome shotgun (WGS) entry which is preliminary data.</text>
</comment>
<dbReference type="Pfam" id="PF13386">
    <property type="entry name" value="DsbD_2"/>
    <property type="match status" value="1"/>
</dbReference>
<evidence type="ECO:0000313" key="4">
    <source>
        <dbReference type="Proteomes" id="UP000252707"/>
    </source>
</evidence>
<evidence type="ECO:0000256" key="1">
    <source>
        <dbReference type="SAM" id="Phobius"/>
    </source>
</evidence>
<evidence type="ECO:0000313" key="3">
    <source>
        <dbReference type="EMBL" id="RCX33310.1"/>
    </source>
</evidence>